<dbReference type="PANTHER" id="PTHR45947:SF3">
    <property type="entry name" value="SULFOQUINOVOSYL TRANSFERASE SQD2"/>
    <property type="match status" value="1"/>
</dbReference>
<dbReference type="EMBL" id="QAOQ01000002">
    <property type="protein sequence ID" value="PTQ99340.1"/>
    <property type="molecule type" value="Genomic_DNA"/>
</dbReference>
<comment type="caution">
    <text evidence="2">The sequence shown here is derived from an EMBL/GenBank/DDBJ whole genome shotgun (WGS) entry which is preliminary data.</text>
</comment>
<dbReference type="PANTHER" id="PTHR45947">
    <property type="entry name" value="SULFOQUINOVOSYL TRANSFERASE SQD2"/>
    <property type="match status" value="1"/>
</dbReference>
<dbReference type="Pfam" id="PF00534">
    <property type="entry name" value="Glycos_transf_1"/>
    <property type="match status" value="1"/>
</dbReference>
<sequence length="397" mass="43893">MKVVVLNNDFRAYWKGRLIFLHDYLASNDVAFFALELFGKGSPYTFDKYDNMQQWWTCLFPGQSANELIEGDIKTAVLRALDHIKPDVIIAPSIVFFAGALGMQWAKNNGCKFIMFDDAKSAQVKRNVVVQWIKDTIIAQADALWLPSAFYDADYTRFLNKGVQLFYGFSSIDNAYFTSKSSYQASADSIICVARLVPIKNIDGLLKAWQLVEQGNSKLSITIIGDGSEMVLLKQLAIRLDLKRVTFTGAVSNVDLPAYFSNAAAFILPSLSETWGLVVNEAMAAGLPVLLSLNVNAAQSLLQEGVNGFGFEPTDINSIYNAVLNFDRLDRVERLAMSAASLKLVNAMSYQAMGDQLLTALNGINSNKFKKAGWLAAAIIKRWNGRNNTAGWNVLQG</sequence>
<dbReference type="SUPFAM" id="SSF53756">
    <property type="entry name" value="UDP-Glycosyltransferase/glycogen phosphorylase"/>
    <property type="match status" value="1"/>
</dbReference>
<protein>
    <submittedName>
        <fullName evidence="2">Glycosyltransferase involved in cell wall biosynthesis</fullName>
    </submittedName>
</protein>
<keyword evidence="2" id="KW-0808">Transferase</keyword>
<accession>A0A2T5JC55</accession>
<evidence type="ECO:0000259" key="1">
    <source>
        <dbReference type="Pfam" id="PF00534"/>
    </source>
</evidence>
<keyword evidence="3" id="KW-1185">Reference proteome</keyword>
<name>A0A2T5JC55_9SPHI</name>
<organism evidence="2 3">
    <name type="scientific">Mucilaginibacter yixingensis</name>
    <dbReference type="NCBI Taxonomy" id="1295612"/>
    <lineage>
        <taxon>Bacteria</taxon>
        <taxon>Pseudomonadati</taxon>
        <taxon>Bacteroidota</taxon>
        <taxon>Sphingobacteriia</taxon>
        <taxon>Sphingobacteriales</taxon>
        <taxon>Sphingobacteriaceae</taxon>
        <taxon>Mucilaginibacter</taxon>
    </lineage>
</organism>
<reference evidence="2 3" key="1">
    <citation type="submission" date="2018-04" db="EMBL/GenBank/DDBJ databases">
        <title>Genomic Encyclopedia of Archaeal and Bacterial Type Strains, Phase II (KMG-II): from individual species to whole genera.</title>
        <authorList>
            <person name="Goeker M."/>
        </authorList>
    </citation>
    <scope>NUCLEOTIDE SEQUENCE [LARGE SCALE GENOMIC DNA]</scope>
    <source>
        <strain evidence="2 3">DSM 26809</strain>
    </source>
</reference>
<dbReference type="InterPro" id="IPR050194">
    <property type="entry name" value="Glycosyltransferase_grp1"/>
</dbReference>
<dbReference type="GO" id="GO:0016757">
    <property type="term" value="F:glycosyltransferase activity"/>
    <property type="evidence" value="ECO:0007669"/>
    <property type="project" value="InterPro"/>
</dbReference>
<evidence type="ECO:0000313" key="3">
    <source>
        <dbReference type="Proteomes" id="UP000244168"/>
    </source>
</evidence>
<evidence type="ECO:0000313" key="2">
    <source>
        <dbReference type="EMBL" id="PTQ99340.1"/>
    </source>
</evidence>
<gene>
    <name evidence="2" type="ORF">C8P68_102156</name>
</gene>
<dbReference type="InterPro" id="IPR001296">
    <property type="entry name" value="Glyco_trans_1"/>
</dbReference>
<dbReference type="Gene3D" id="3.40.50.2000">
    <property type="entry name" value="Glycogen Phosphorylase B"/>
    <property type="match status" value="2"/>
</dbReference>
<proteinExistence type="predicted"/>
<dbReference type="Proteomes" id="UP000244168">
    <property type="component" value="Unassembled WGS sequence"/>
</dbReference>
<dbReference type="AlphaFoldDB" id="A0A2T5JC55"/>
<feature type="domain" description="Glycosyl transferase family 1" evidence="1">
    <location>
        <begin position="190"/>
        <end position="324"/>
    </location>
</feature>
<dbReference type="CDD" id="cd03801">
    <property type="entry name" value="GT4_PimA-like"/>
    <property type="match status" value="1"/>
</dbReference>